<gene>
    <name evidence="1" type="ORF">SKAU_G00306530</name>
</gene>
<sequence length="153" mass="16484">MALRTARRHGGNASRASCRRRRRETALSGDVSLTEPFPRETNAVEAESCSLPESPPLGPDGKFRVFFELLIPQGLVSFFLGLGKAQRAATLAYLSPCGALGCAARGLRVSVFGRELCNVRTGQAARRDRGETSLRERLRATVSRLAPASAAAR</sequence>
<evidence type="ECO:0000313" key="2">
    <source>
        <dbReference type="Proteomes" id="UP001152622"/>
    </source>
</evidence>
<dbReference type="AlphaFoldDB" id="A0A9Q1EQQ1"/>
<keyword evidence="2" id="KW-1185">Reference proteome</keyword>
<accession>A0A9Q1EQQ1</accession>
<comment type="caution">
    <text evidence="1">The sequence shown here is derived from an EMBL/GenBank/DDBJ whole genome shotgun (WGS) entry which is preliminary data.</text>
</comment>
<name>A0A9Q1EQQ1_SYNKA</name>
<protein>
    <submittedName>
        <fullName evidence="1">Uncharacterized protein</fullName>
    </submittedName>
</protein>
<organism evidence="1 2">
    <name type="scientific">Synaphobranchus kaupii</name>
    <name type="common">Kaup's arrowtooth eel</name>
    <dbReference type="NCBI Taxonomy" id="118154"/>
    <lineage>
        <taxon>Eukaryota</taxon>
        <taxon>Metazoa</taxon>
        <taxon>Chordata</taxon>
        <taxon>Craniata</taxon>
        <taxon>Vertebrata</taxon>
        <taxon>Euteleostomi</taxon>
        <taxon>Actinopterygii</taxon>
        <taxon>Neopterygii</taxon>
        <taxon>Teleostei</taxon>
        <taxon>Anguilliformes</taxon>
        <taxon>Synaphobranchidae</taxon>
        <taxon>Synaphobranchus</taxon>
    </lineage>
</organism>
<evidence type="ECO:0000313" key="1">
    <source>
        <dbReference type="EMBL" id="KAJ8343324.1"/>
    </source>
</evidence>
<dbReference type="EMBL" id="JAINUF010000013">
    <property type="protein sequence ID" value="KAJ8343324.1"/>
    <property type="molecule type" value="Genomic_DNA"/>
</dbReference>
<dbReference type="Proteomes" id="UP001152622">
    <property type="component" value="Chromosome 13"/>
</dbReference>
<proteinExistence type="predicted"/>
<reference evidence="1" key="1">
    <citation type="journal article" date="2023" name="Science">
        <title>Genome structures resolve the early diversification of teleost fishes.</title>
        <authorList>
            <person name="Parey E."/>
            <person name="Louis A."/>
            <person name="Montfort J."/>
            <person name="Bouchez O."/>
            <person name="Roques C."/>
            <person name="Iampietro C."/>
            <person name="Lluch J."/>
            <person name="Castinel A."/>
            <person name="Donnadieu C."/>
            <person name="Desvignes T."/>
            <person name="Floi Bucao C."/>
            <person name="Jouanno E."/>
            <person name="Wen M."/>
            <person name="Mejri S."/>
            <person name="Dirks R."/>
            <person name="Jansen H."/>
            <person name="Henkel C."/>
            <person name="Chen W.J."/>
            <person name="Zahm M."/>
            <person name="Cabau C."/>
            <person name="Klopp C."/>
            <person name="Thompson A.W."/>
            <person name="Robinson-Rechavi M."/>
            <person name="Braasch I."/>
            <person name="Lecointre G."/>
            <person name="Bobe J."/>
            <person name="Postlethwait J.H."/>
            <person name="Berthelot C."/>
            <person name="Roest Crollius H."/>
            <person name="Guiguen Y."/>
        </authorList>
    </citation>
    <scope>NUCLEOTIDE SEQUENCE</scope>
    <source>
        <strain evidence="1">WJC10195</strain>
    </source>
</reference>